<feature type="region of interest" description="Disordered" evidence="1">
    <location>
        <begin position="270"/>
        <end position="290"/>
    </location>
</feature>
<keyword evidence="4" id="KW-1185">Reference proteome</keyword>
<dbReference type="Proteomes" id="UP001275084">
    <property type="component" value="Unassembled WGS sequence"/>
</dbReference>
<reference evidence="3" key="2">
    <citation type="submission" date="2023-06" db="EMBL/GenBank/DDBJ databases">
        <authorList>
            <consortium name="Lawrence Berkeley National Laboratory"/>
            <person name="Haridas S."/>
            <person name="Hensen N."/>
            <person name="Bonometti L."/>
            <person name="Westerberg I."/>
            <person name="Brannstrom I.O."/>
            <person name="Guillou S."/>
            <person name="Cros-Aarteil S."/>
            <person name="Calhoun S."/>
            <person name="Kuo A."/>
            <person name="Mondo S."/>
            <person name="Pangilinan J."/>
            <person name="Riley R."/>
            <person name="Labutti K."/>
            <person name="Andreopoulos B."/>
            <person name="Lipzen A."/>
            <person name="Chen C."/>
            <person name="Yanf M."/>
            <person name="Daum C."/>
            <person name="Ng V."/>
            <person name="Clum A."/>
            <person name="Steindorff A."/>
            <person name="Ohm R."/>
            <person name="Martin F."/>
            <person name="Silar P."/>
            <person name="Natvig D."/>
            <person name="Lalanne C."/>
            <person name="Gautier V."/>
            <person name="Ament-Velasquez S.L."/>
            <person name="Kruys A."/>
            <person name="Hutchinson M.I."/>
            <person name="Powell A.J."/>
            <person name="Barry K."/>
            <person name="Miller A.N."/>
            <person name="Grigoriev I.V."/>
            <person name="Debuchy R."/>
            <person name="Gladieux P."/>
            <person name="Thoren M.H."/>
            <person name="Johannesson H."/>
        </authorList>
    </citation>
    <scope>NUCLEOTIDE SEQUENCE</scope>
    <source>
        <strain evidence="3">CBS 955.72</strain>
    </source>
</reference>
<dbReference type="EMBL" id="JAUIQD010000003">
    <property type="protein sequence ID" value="KAK3358115.1"/>
    <property type="molecule type" value="Genomic_DNA"/>
</dbReference>
<dbReference type="InterPro" id="IPR050281">
    <property type="entry name" value="Flavin_monoamine_oxidase"/>
</dbReference>
<evidence type="ECO:0000256" key="1">
    <source>
        <dbReference type="SAM" id="MobiDB-lite"/>
    </source>
</evidence>
<dbReference type="Gene3D" id="3.50.50.60">
    <property type="entry name" value="FAD/NAD(P)-binding domain"/>
    <property type="match status" value="1"/>
</dbReference>
<dbReference type="AlphaFoldDB" id="A0AAJ0HNI0"/>
<dbReference type="PANTHER" id="PTHR10742">
    <property type="entry name" value="FLAVIN MONOAMINE OXIDASE"/>
    <property type="match status" value="1"/>
</dbReference>
<proteinExistence type="predicted"/>
<evidence type="ECO:0000313" key="3">
    <source>
        <dbReference type="EMBL" id="KAK3358115.1"/>
    </source>
</evidence>
<name>A0AAJ0HNI0_9PEZI</name>
<dbReference type="PANTHER" id="PTHR10742:SF342">
    <property type="entry name" value="AMINE OXIDASE"/>
    <property type="match status" value="1"/>
</dbReference>
<dbReference type="Pfam" id="PF01593">
    <property type="entry name" value="Amino_oxidase"/>
    <property type="match status" value="2"/>
</dbReference>
<evidence type="ECO:0000313" key="4">
    <source>
        <dbReference type="Proteomes" id="UP001275084"/>
    </source>
</evidence>
<organism evidence="3 4">
    <name type="scientific">Lasiosphaeria hispida</name>
    <dbReference type="NCBI Taxonomy" id="260671"/>
    <lineage>
        <taxon>Eukaryota</taxon>
        <taxon>Fungi</taxon>
        <taxon>Dikarya</taxon>
        <taxon>Ascomycota</taxon>
        <taxon>Pezizomycotina</taxon>
        <taxon>Sordariomycetes</taxon>
        <taxon>Sordariomycetidae</taxon>
        <taxon>Sordariales</taxon>
        <taxon>Lasiosphaeriaceae</taxon>
        <taxon>Lasiosphaeria</taxon>
    </lineage>
</organism>
<protein>
    <submittedName>
        <fullName evidence="3">Amine oxidase</fullName>
    </submittedName>
</protein>
<feature type="domain" description="Amine oxidase" evidence="2">
    <location>
        <begin position="303"/>
        <end position="612"/>
    </location>
</feature>
<dbReference type="InterPro" id="IPR002937">
    <property type="entry name" value="Amino_oxidase"/>
</dbReference>
<gene>
    <name evidence="3" type="ORF">B0T25DRAFT_499902</name>
</gene>
<evidence type="ECO:0000259" key="2">
    <source>
        <dbReference type="Pfam" id="PF01593"/>
    </source>
</evidence>
<dbReference type="GO" id="GO:0009063">
    <property type="term" value="P:amino acid catabolic process"/>
    <property type="evidence" value="ECO:0007669"/>
    <property type="project" value="TreeGrafter"/>
</dbReference>
<feature type="domain" description="Amine oxidase" evidence="2">
    <location>
        <begin position="62"/>
        <end position="156"/>
    </location>
</feature>
<dbReference type="SUPFAM" id="SSF51905">
    <property type="entry name" value="FAD/NAD(P)-binding domain"/>
    <property type="match status" value="1"/>
</dbReference>
<accession>A0AAJ0HNI0</accession>
<dbReference type="SUPFAM" id="SSF54373">
    <property type="entry name" value="FAD-linked reductases, C-terminal domain"/>
    <property type="match status" value="1"/>
</dbReference>
<comment type="caution">
    <text evidence="3">The sequence shown here is derived from an EMBL/GenBank/DDBJ whole genome shotgun (WGS) entry which is preliminary data.</text>
</comment>
<dbReference type="Gene3D" id="1.10.10.1620">
    <property type="match status" value="1"/>
</dbReference>
<sequence>MSLDRTAELSIRDQWAQQHATQAVKIELKGFESHFPLQPPKFKYPPPKLITINIGIVGAGVAGLFAAKVLDYLNYQLFIKALLPNMLYFKYQILEAAGQERVGGRLFTYEFGEPEGPHDYYDVGAMRFPKNPVMTRTFDLFSKLGMETTDLVTNPGAPLGSIIPYYMKNGDISSSTIEPWCYNNINRWGTYATIEAATNDSDPFKISMGGVVPREILRHSPGKVMNAAIEPFRKALRKDAEETPHGNRGWKLLMEYDTYSTRQFLGRYVSDSRATPPPLEEGEVNEIPPPPYNYETIQWMETFNGGTDWYDQAHSETVLESMDFEFWDNKDTDWHCILGGAQQLAKILERKILSKPKYNHRVTSIAATGPMNVGITALVSNHPNDNNTTTKSFNFNAVLNTTTLGCLRHMDLTRAGLPYPTTLALRSLGYGPSAKVAIKFSHAWWIHDLGSYNIRMGGLGHSDLNLRTCVYPSYNIYDPSTSSAVLLCSYTWQQDAQRIGSLTSSSPNITHAQKVDDEAALKTLMLRDLARLHSGNDAMSEDALFDRISSLYVDHHAYDWSADPHTAGAFAFFRPQQFTHLWNHLIRPAGDVIIAGEAASPHHAWVVGALESVVHGLHAWMEVNVREVPELRAAAEILATEEAGNPYVGLPPYMTKRIDEWQGLLGYFGRARYLSATEAELTEMLEELRVRGEAAAAAV</sequence>
<reference evidence="3" key="1">
    <citation type="journal article" date="2023" name="Mol. Phylogenet. Evol.">
        <title>Genome-scale phylogeny and comparative genomics of the fungal order Sordariales.</title>
        <authorList>
            <person name="Hensen N."/>
            <person name="Bonometti L."/>
            <person name="Westerberg I."/>
            <person name="Brannstrom I.O."/>
            <person name="Guillou S."/>
            <person name="Cros-Aarteil S."/>
            <person name="Calhoun S."/>
            <person name="Haridas S."/>
            <person name="Kuo A."/>
            <person name="Mondo S."/>
            <person name="Pangilinan J."/>
            <person name="Riley R."/>
            <person name="LaButti K."/>
            <person name="Andreopoulos B."/>
            <person name="Lipzen A."/>
            <person name="Chen C."/>
            <person name="Yan M."/>
            <person name="Daum C."/>
            <person name="Ng V."/>
            <person name="Clum A."/>
            <person name="Steindorff A."/>
            <person name="Ohm R.A."/>
            <person name="Martin F."/>
            <person name="Silar P."/>
            <person name="Natvig D.O."/>
            <person name="Lalanne C."/>
            <person name="Gautier V."/>
            <person name="Ament-Velasquez S.L."/>
            <person name="Kruys A."/>
            <person name="Hutchinson M.I."/>
            <person name="Powell A.J."/>
            <person name="Barry K."/>
            <person name="Miller A.N."/>
            <person name="Grigoriev I.V."/>
            <person name="Debuchy R."/>
            <person name="Gladieux P."/>
            <person name="Hiltunen Thoren M."/>
            <person name="Johannesson H."/>
        </authorList>
    </citation>
    <scope>NUCLEOTIDE SEQUENCE</scope>
    <source>
        <strain evidence="3">CBS 955.72</strain>
    </source>
</reference>
<dbReference type="Gene3D" id="3.90.660.10">
    <property type="match status" value="1"/>
</dbReference>
<dbReference type="GO" id="GO:0001716">
    <property type="term" value="F:L-amino-acid oxidase activity"/>
    <property type="evidence" value="ECO:0007669"/>
    <property type="project" value="TreeGrafter"/>
</dbReference>
<dbReference type="InterPro" id="IPR036188">
    <property type="entry name" value="FAD/NAD-bd_sf"/>
</dbReference>